<evidence type="ECO:0000256" key="5">
    <source>
        <dbReference type="SAM" id="MobiDB-lite"/>
    </source>
</evidence>
<dbReference type="GO" id="GO:0032221">
    <property type="term" value="C:Rpd3S complex"/>
    <property type="evidence" value="ECO:0007669"/>
    <property type="project" value="TreeGrafter"/>
</dbReference>
<dbReference type="GeneID" id="66928117"/>
<comment type="caution">
    <text evidence="7">The sequence shown here is derived from an EMBL/GenBank/DDBJ whole genome shotgun (WGS) entry which is preliminary data.</text>
</comment>
<evidence type="ECO:0000256" key="1">
    <source>
        <dbReference type="ARBA" id="ARBA00022723"/>
    </source>
</evidence>
<feature type="region of interest" description="Disordered" evidence="5">
    <location>
        <begin position="420"/>
        <end position="461"/>
    </location>
</feature>
<feature type="domain" description="PHD-type" evidence="6">
    <location>
        <begin position="610"/>
        <end position="659"/>
    </location>
</feature>
<feature type="compositionally biased region" description="Polar residues" evidence="5">
    <location>
        <begin position="434"/>
        <end position="454"/>
    </location>
</feature>
<dbReference type="PROSITE" id="PS50016">
    <property type="entry name" value="ZF_PHD_2"/>
    <property type="match status" value="2"/>
</dbReference>
<evidence type="ECO:0000256" key="4">
    <source>
        <dbReference type="PROSITE-ProRule" id="PRU00146"/>
    </source>
</evidence>
<dbReference type="SUPFAM" id="SSF57903">
    <property type="entry name" value="FYVE/PHD zinc finger"/>
    <property type="match status" value="2"/>
</dbReference>
<reference evidence="7 8" key="1">
    <citation type="submission" date="2021-02" db="EMBL/GenBank/DDBJ databases">
        <title>Pan-genome distribution and transcriptional activeness of fungal secondary metabolism genes in Aspergillus section Fumigati.</title>
        <authorList>
            <person name="Takahashi H."/>
            <person name="Umemura M."/>
            <person name="Ninomiya A."/>
            <person name="Kusuya Y."/>
            <person name="Urayama S."/>
            <person name="Shimizu M."/>
            <person name="Watanabe A."/>
            <person name="Kamei K."/>
            <person name="Yaguchi T."/>
            <person name="Hagiwara D."/>
        </authorList>
    </citation>
    <scope>NUCLEOTIDE SEQUENCE [LARGE SCALE GENOMIC DNA]</scope>
    <source>
        <strain evidence="7 8">IFM 47045</strain>
    </source>
</reference>
<dbReference type="FunFam" id="3.30.40.10:FF:000748">
    <property type="entry name" value="PHD finger domain protein, putative"/>
    <property type="match status" value="1"/>
</dbReference>
<gene>
    <name evidence="7" type="ORF">Aspvir_000135</name>
</gene>
<proteinExistence type="predicted"/>
<dbReference type="FunFam" id="3.30.40.10:FF:000804">
    <property type="entry name" value="PHD finger domain protein, putative"/>
    <property type="match status" value="1"/>
</dbReference>
<keyword evidence="8" id="KW-1185">Reference proteome</keyword>
<dbReference type="InterPro" id="IPR019786">
    <property type="entry name" value="Zinc_finger_PHD-type_CS"/>
</dbReference>
<dbReference type="InterPro" id="IPR011011">
    <property type="entry name" value="Znf_FYVE_PHD"/>
</dbReference>
<dbReference type="InterPro" id="IPR019787">
    <property type="entry name" value="Znf_PHD-finger"/>
</dbReference>
<dbReference type="Pfam" id="PF00628">
    <property type="entry name" value="PHD"/>
    <property type="match status" value="2"/>
</dbReference>
<dbReference type="InterPro" id="IPR052819">
    <property type="entry name" value="Chromatin_regulatory_protein"/>
</dbReference>
<evidence type="ECO:0000313" key="8">
    <source>
        <dbReference type="Proteomes" id="UP000710440"/>
    </source>
</evidence>
<keyword evidence="1" id="KW-0479">Metal-binding</keyword>
<feature type="region of interest" description="Disordered" evidence="5">
    <location>
        <begin position="577"/>
        <end position="604"/>
    </location>
</feature>
<feature type="compositionally biased region" description="Polar residues" evidence="5">
    <location>
        <begin position="1001"/>
        <end position="1010"/>
    </location>
</feature>
<feature type="region of interest" description="Disordered" evidence="5">
    <location>
        <begin position="253"/>
        <end position="323"/>
    </location>
</feature>
<dbReference type="CDD" id="cd15535">
    <property type="entry name" value="PHD1_Rco1"/>
    <property type="match status" value="1"/>
</dbReference>
<organism evidence="7 8">
    <name type="scientific">Aspergillus viridinutans</name>
    <dbReference type="NCBI Taxonomy" id="75553"/>
    <lineage>
        <taxon>Eukaryota</taxon>
        <taxon>Fungi</taxon>
        <taxon>Dikarya</taxon>
        <taxon>Ascomycota</taxon>
        <taxon>Pezizomycotina</taxon>
        <taxon>Eurotiomycetes</taxon>
        <taxon>Eurotiomycetidae</taxon>
        <taxon>Eurotiales</taxon>
        <taxon>Aspergillaceae</taxon>
        <taxon>Aspergillus</taxon>
        <taxon>Aspergillus subgen. Fumigati</taxon>
    </lineage>
</organism>
<evidence type="ECO:0000313" key="7">
    <source>
        <dbReference type="EMBL" id="GIJ98026.1"/>
    </source>
</evidence>
<dbReference type="OrthoDB" id="5876363at2759"/>
<evidence type="ECO:0000256" key="3">
    <source>
        <dbReference type="ARBA" id="ARBA00022833"/>
    </source>
</evidence>
<dbReference type="GO" id="GO:0008270">
    <property type="term" value="F:zinc ion binding"/>
    <property type="evidence" value="ECO:0007669"/>
    <property type="project" value="UniProtKB-KW"/>
</dbReference>
<dbReference type="PANTHER" id="PTHR47636:SF1">
    <property type="entry name" value="TRANSCRIPTIONAL REGULATORY PROTEIN RCO1"/>
    <property type="match status" value="1"/>
</dbReference>
<feature type="compositionally biased region" description="Low complexity" evidence="5">
    <location>
        <begin position="96"/>
        <end position="111"/>
    </location>
</feature>
<dbReference type="InterPro" id="IPR001965">
    <property type="entry name" value="Znf_PHD"/>
</dbReference>
<dbReference type="CDD" id="cd15534">
    <property type="entry name" value="PHD2_PHF12_Rco1"/>
    <property type="match status" value="1"/>
</dbReference>
<dbReference type="InterPro" id="IPR013083">
    <property type="entry name" value="Znf_RING/FYVE/PHD"/>
</dbReference>
<accession>A0A9P3BLU6</accession>
<protein>
    <recommendedName>
        <fullName evidence="6">PHD-type domain-containing protein</fullName>
    </recommendedName>
</protein>
<feature type="region of interest" description="Disordered" evidence="5">
    <location>
        <begin position="999"/>
        <end position="1029"/>
    </location>
</feature>
<dbReference type="GO" id="GO:0006357">
    <property type="term" value="P:regulation of transcription by RNA polymerase II"/>
    <property type="evidence" value="ECO:0007669"/>
    <property type="project" value="TreeGrafter"/>
</dbReference>
<feature type="compositionally biased region" description="Basic and acidic residues" evidence="5">
    <location>
        <begin position="1020"/>
        <end position="1029"/>
    </location>
</feature>
<dbReference type="RefSeq" id="XP_043121213.1">
    <property type="nucleotide sequence ID" value="XM_043265278.1"/>
</dbReference>
<dbReference type="PROSITE" id="PS01359">
    <property type="entry name" value="ZF_PHD_1"/>
    <property type="match status" value="1"/>
</dbReference>
<feature type="region of interest" description="Disordered" evidence="5">
    <location>
        <begin position="474"/>
        <end position="564"/>
    </location>
</feature>
<feature type="compositionally biased region" description="Polar residues" evidence="5">
    <location>
        <begin position="272"/>
        <end position="296"/>
    </location>
</feature>
<dbReference type="Gene3D" id="3.30.40.10">
    <property type="entry name" value="Zinc/RING finger domain, C3HC4 (zinc finger)"/>
    <property type="match status" value="2"/>
</dbReference>
<dbReference type="AlphaFoldDB" id="A0A9P3BLU6"/>
<feature type="compositionally biased region" description="Polar residues" evidence="5">
    <location>
        <begin position="256"/>
        <end position="265"/>
    </location>
</feature>
<name>A0A9P3BLU6_ASPVI</name>
<evidence type="ECO:0000259" key="6">
    <source>
        <dbReference type="PROSITE" id="PS50016"/>
    </source>
</evidence>
<dbReference type="SMART" id="SM00249">
    <property type="entry name" value="PHD"/>
    <property type="match status" value="2"/>
</dbReference>
<keyword evidence="2 4" id="KW-0863">Zinc-finger</keyword>
<evidence type="ECO:0000256" key="2">
    <source>
        <dbReference type="ARBA" id="ARBA00022771"/>
    </source>
</evidence>
<dbReference type="Proteomes" id="UP000710440">
    <property type="component" value="Unassembled WGS sequence"/>
</dbReference>
<feature type="region of interest" description="Disordered" evidence="5">
    <location>
        <begin position="93"/>
        <end position="154"/>
    </location>
</feature>
<dbReference type="EMBL" id="BOPL01000001">
    <property type="protein sequence ID" value="GIJ98026.1"/>
    <property type="molecule type" value="Genomic_DNA"/>
</dbReference>
<feature type="domain" description="PHD-type" evidence="6">
    <location>
        <begin position="740"/>
        <end position="797"/>
    </location>
</feature>
<dbReference type="PANTHER" id="PTHR47636">
    <property type="entry name" value="TRANSCRIPTIONAL REGULATORY PROTEIN RCO1"/>
    <property type="match status" value="1"/>
</dbReference>
<sequence>MIGNLFKYLNLLDLTLKCLDFGVAYFVVVAANAPLGGLIGELWPSKTPVAFNSAIFPSINPQTARGLATIPNSNAGHACCAAAFKPCGTIMPPTLRSASRPPSNNSRQSTPLDAPVSNKRSSSFTEPARPPKRRRTGRNARVATEPPQDHLANNAEDISKSAAKSAPNMKFPGDQLTWVEPPLRSPAPSYADTPWSAVSNAANPILATMRPLGSMPTAADLRKAGLKPTKPSKPISSLAKELLALQNDMSQIDDPMSQNEETPASQNPPTPASQSETPKVSQSEALQSSQNVNLQVLPNGGIDVQTPQESATPADKTQSEDSKTCSYEEIDALLSLPVCNSVKLDLEQTKDAMKETLRMAADTNNSKVVKSLFNLWTKATQDPMVMSVVHGMCKKEVGDRNANAFHDLIRAAWREIRKEDATDVSAAAAPPDMTRTQSDTTATSLSSAVSPEAQTSAPTTVPTPVIVAAAATRSKLRAKGKQAKTNATKAANKDKSKQTRQSAFPSGDARKRALEDDTELEEAVRAKRQRLQQPLPDIVPEESGVRSTLSHEQPGTALSPLFPSINEVQTAPEVPLLNGREQSESAESSGAEDNRRLTPTFSREGSLDNSDLCRECGGRGQLLCCDGCVNSFHFSCLDPPLDPANPPEGDWFCPKCSISRPIRKMVDKLDRLANKEFMLPVGIRNHFAGVRTGSRPEDKNDRTRYTECSYNLVNGVGRGVCNGFYDDPNLRKITDSDGNLIICYACGRPSDGDKPILQCDFCHLNWHMDCLDPPMAKPPQQDHKSDKRWRCPMHVEHEMYYYHWNDEGAYDARKIRRPARPRMIDIEILPSEEESEQIENEEDVGGGILYRVSEKGVEAAFLAKVKRENAEFEYNKQQADKYFEEARAQRDELHARAVEFYAAQRPDPLPNAAEAIDNSRSAADREAAANLLAFASQNQTESADDNARITLLLDALRAQAPNDLPEAHTELESLRNLQQLIERRIQALTAQTELEATTAQVSEAASSPIPNSAIEYGSESDARVEATSP</sequence>
<keyword evidence="3" id="KW-0862">Zinc</keyword>